<keyword evidence="1" id="KW-0456">Lyase</keyword>
<proteinExistence type="predicted"/>
<feature type="domain" description="Amidohydrolase-related" evidence="2">
    <location>
        <begin position="8"/>
        <end position="308"/>
    </location>
</feature>
<evidence type="ECO:0000256" key="1">
    <source>
        <dbReference type="ARBA" id="ARBA00023239"/>
    </source>
</evidence>
<gene>
    <name evidence="3" type="ORF">CUJ84_pRLN1000615</name>
</gene>
<dbReference type="Gene3D" id="3.20.20.140">
    <property type="entry name" value="Metal-dependent hydrolases"/>
    <property type="match status" value="1"/>
</dbReference>
<geneLocation type="plasmid" evidence="4">
    <name>prln1</name>
</geneLocation>
<evidence type="ECO:0000313" key="4">
    <source>
        <dbReference type="Proteomes" id="UP000238523"/>
    </source>
</evidence>
<dbReference type="AlphaFoldDB" id="A0A2K9ZCV1"/>
<keyword evidence="3" id="KW-0614">Plasmid</keyword>
<name>A0A2K9ZCV1_RHILE</name>
<dbReference type="Proteomes" id="UP000238523">
    <property type="component" value="Plasmid pRLN1"/>
</dbReference>
<dbReference type="RefSeq" id="WP_105008758.1">
    <property type="nucleotide sequence ID" value="NZ_CP025013.1"/>
</dbReference>
<dbReference type="GO" id="GO:0016831">
    <property type="term" value="F:carboxy-lyase activity"/>
    <property type="evidence" value="ECO:0007669"/>
    <property type="project" value="InterPro"/>
</dbReference>
<dbReference type="PANTHER" id="PTHR21240:SF28">
    <property type="entry name" value="ISO-OROTATE DECARBOXYLASE (EUROFUNG)"/>
    <property type="match status" value="1"/>
</dbReference>
<accession>A0A2K9ZCV1</accession>
<dbReference type="PANTHER" id="PTHR21240">
    <property type="entry name" value="2-AMINO-3-CARBOXYLMUCONATE-6-SEMIALDEHYDE DECARBOXYLASE"/>
    <property type="match status" value="1"/>
</dbReference>
<protein>
    <submittedName>
        <fullName evidence="3">2-amino-3-carboxymuconate-6-semialdehyde decarboxylase</fullName>
    </submittedName>
</protein>
<dbReference type="Pfam" id="PF04909">
    <property type="entry name" value="Amidohydro_2"/>
    <property type="match status" value="1"/>
</dbReference>
<evidence type="ECO:0000259" key="2">
    <source>
        <dbReference type="Pfam" id="PF04909"/>
    </source>
</evidence>
<evidence type="ECO:0000313" key="3">
    <source>
        <dbReference type="EMBL" id="AUW46072.1"/>
    </source>
</evidence>
<reference evidence="3 4" key="1">
    <citation type="submission" date="2017-11" db="EMBL/GenBank/DDBJ databases">
        <title>Complete genome of Rhizobium leguminosarum Norway, an ineffective micro-symbiont.</title>
        <authorList>
            <person name="Hoffrichter A."/>
            <person name="Liang J."/>
            <person name="Brachmann A."/>
            <person name="Marin M."/>
        </authorList>
    </citation>
    <scope>NUCLEOTIDE SEQUENCE [LARGE SCALE GENOMIC DNA]</scope>
    <source>
        <strain evidence="3 4">Norway</strain>
        <plasmid evidence="4">Plasmid prln1</plasmid>
    </source>
</reference>
<dbReference type="InterPro" id="IPR032466">
    <property type="entry name" value="Metal_Hydrolase"/>
</dbReference>
<dbReference type="GO" id="GO:0005737">
    <property type="term" value="C:cytoplasm"/>
    <property type="evidence" value="ECO:0007669"/>
    <property type="project" value="TreeGrafter"/>
</dbReference>
<dbReference type="EMBL" id="CP025013">
    <property type="protein sequence ID" value="AUW46072.1"/>
    <property type="molecule type" value="Genomic_DNA"/>
</dbReference>
<dbReference type="GO" id="GO:0019748">
    <property type="term" value="P:secondary metabolic process"/>
    <property type="evidence" value="ECO:0007669"/>
    <property type="project" value="TreeGrafter"/>
</dbReference>
<organism evidence="3 4">
    <name type="scientific">Rhizobium leguminosarum</name>
    <dbReference type="NCBI Taxonomy" id="384"/>
    <lineage>
        <taxon>Bacteria</taxon>
        <taxon>Pseudomonadati</taxon>
        <taxon>Pseudomonadota</taxon>
        <taxon>Alphaproteobacteria</taxon>
        <taxon>Hyphomicrobiales</taxon>
        <taxon>Rhizobiaceae</taxon>
        <taxon>Rhizobium/Agrobacterium group</taxon>
        <taxon>Rhizobium</taxon>
    </lineage>
</organism>
<dbReference type="GO" id="GO:0016787">
    <property type="term" value="F:hydrolase activity"/>
    <property type="evidence" value="ECO:0007669"/>
    <property type="project" value="InterPro"/>
</dbReference>
<dbReference type="InterPro" id="IPR006680">
    <property type="entry name" value="Amidohydro-rel"/>
</dbReference>
<sequence>MSGRLDIVDIHTHLWPREWGHDGARRLSSGLSDDSLRKVVDPAALLDEFEAAGVSLAVLSTTVESLFGVAGSIDAEVISNVNDWLAGLVKANPGHLAALATVDPFSGEIAAREAERALGELGLSGLVIDSSRDGKFLGDASVRPTLAVAARFKRPVFVHPVNAPQADILIAGAGKLGNSLGRGLMNGVAFLSVLESGLLDEFPDLDFVFATLGLGAIVQASRGGRYSRQNRAEGRRPNIYFDTMGDDPSIIAILAEFFGPDRVLAGTDWPILPSLSHQSLGRSFKRAGLDAAAQALIAGGNARRLLGRADR</sequence>
<dbReference type="InterPro" id="IPR032465">
    <property type="entry name" value="ACMSD"/>
</dbReference>
<dbReference type="SUPFAM" id="SSF51556">
    <property type="entry name" value="Metallo-dependent hydrolases"/>
    <property type="match status" value="1"/>
</dbReference>